<dbReference type="EMBL" id="JARJCM010000113">
    <property type="protein sequence ID" value="KAJ7028343.1"/>
    <property type="molecule type" value="Genomic_DNA"/>
</dbReference>
<dbReference type="Pfam" id="PF00734">
    <property type="entry name" value="CBM_1"/>
    <property type="match status" value="1"/>
</dbReference>
<sequence>MTQKMLVNILLSLCVSAGLAVAQSPIFGQCGGINWTGPTTCAVNSVCVVQNPFFSQARGHYAPHATSKLSFIQCVPTIGTTIPPTSSLPPTTTISTIRSTTTISTTTSAPVTTSTSTTGLNIRLLPLGDSITYGFTSTDGNGYRSVLHNMLQPNNTLNFIGSIQSGTMVDNDNEGHIGAIISQIAGFATNPLALPARPNVVLLMAGTNDILDNIQSGAPALISSLMDTIFSICPDAALIVATLTPLTTTSTIQPSVDTFNAALTQIVNTRRAAGQHILLASMASILASDLIDGIHPTDAGYVKMANAWLPVVEQAAKNGWIGTPA</sequence>
<evidence type="ECO:0000256" key="2">
    <source>
        <dbReference type="SAM" id="SignalP"/>
    </source>
</evidence>
<dbReference type="GO" id="GO:0004622">
    <property type="term" value="F:phosphatidylcholine lysophospholipase activity"/>
    <property type="evidence" value="ECO:0007669"/>
    <property type="project" value="TreeGrafter"/>
</dbReference>
<dbReference type="InterPro" id="IPR051532">
    <property type="entry name" value="Ester_Hydrolysis_Enzymes"/>
</dbReference>
<organism evidence="4 5">
    <name type="scientific">Mycena alexandri</name>
    <dbReference type="NCBI Taxonomy" id="1745969"/>
    <lineage>
        <taxon>Eukaryota</taxon>
        <taxon>Fungi</taxon>
        <taxon>Dikarya</taxon>
        <taxon>Basidiomycota</taxon>
        <taxon>Agaricomycotina</taxon>
        <taxon>Agaricomycetes</taxon>
        <taxon>Agaricomycetidae</taxon>
        <taxon>Agaricales</taxon>
        <taxon>Marasmiineae</taxon>
        <taxon>Mycenaceae</taxon>
        <taxon>Mycena</taxon>
    </lineage>
</organism>
<dbReference type="GO" id="GO:0005576">
    <property type="term" value="C:extracellular region"/>
    <property type="evidence" value="ECO:0007669"/>
    <property type="project" value="InterPro"/>
</dbReference>
<evidence type="ECO:0000313" key="4">
    <source>
        <dbReference type="EMBL" id="KAJ7028343.1"/>
    </source>
</evidence>
<dbReference type="Gene3D" id="3.40.50.1110">
    <property type="entry name" value="SGNH hydrolase"/>
    <property type="match status" value="1"/>
</dbReference>
<keyword evidence="1 2" id="KW-0732">Signal</keyword>
<dbReference type="SMART" id="SM00236">
    <property type="entry name" value="fCBD"/>
    <property type="match status" value="1"/>
</dbReference>
<reference evidence="4" key="1">
    <citation type="submission" date="2023-03" db="EMBL/GenBank/DDBJ databases">
        <title>Massive genome expansion in bonnet fungi (Mycena s.s.) driven by repeated elements and novel gene families across ecological guilds.</title>
        <authorList>
            <consortium name="Lawrence Berkeley National Laboratory"/>
            <person name="Harder C.B."/>
            <person name="Miyauchi S."/>
            <person name="Viragh M."/>
            <person name="Kuo A."/>
            <person name="Thoen E."/>
            <person name="Andreopoulos B."/>
            <person name="Lu D."/>
            <person name="Skrede I."/>
            <person name="Drula E."/>
            <person name="Henrissat B."/>
            <person name="Morin E."/>
            <person name="Kohler A."/>
            <person name="Barry K."/>
            <person name="LaButti K."/>
            <person name="Morin E."/>
            <person name="Salamov A."/>
            <person name="Lipzen A."/>
            <person name="Mereny Z."/>
            <person name="Hegedus B."/>
            <person name="Baldrian P."/>
            <person name="Stursova M."/>
            <person name="Weitz H."/>
            <person name="Taylor A."/>
            <person name="Grigoriev I.V."/>
            <person name="Nagy L.G."/>
            <person name="Martin F."/>
            <person name="Kauserud H."/>
        </authorList>
    </citation>
    <scope>NUCLEOTIDE SEQUENCE</scope>
    <source>
        <strain evidence="4">CBHHK200</strain>
    </source>
</reference>
<dbReference type="Proteomes" id="UP001218188">
    <property type="component" value="Unassembled WGS sequence"/>
</dbReference>
<dbReference type="SUPFAM" id="SSF52266">
    <property type="entry name" value="SGNH hydrolase"/>
    <property type="match status" value="1"/>
</dbReference>
<dbReference type="Pfam" id="PF13472">
    <property type="entry name" value="Lipase_GDSL_2"/>
    <property type="match status" value="1"/>
</dbReference>
<dbReference type="CDD" id="cd01833">
    <property type="entry name" value="XynB_like"/>
    <property type="match status" value="1"/>
</dbReference>
<feature type="domain" description="CBM1" evidence="3">
    <location>
        <begin position="22"/>
        <end position="58"/>
    </location>
</feature>
<dbReference type="AlphaFoldDB" id="A0AAD6WV10"/>
<gene>
    <name evidence="4" type="ORF">C8F04DRAFT_1399022</name>
</gene>
<comment type="caution">
    <text evidence="4">The sequence shown here is derived from an EMBL/GenBank/DDBJ whole genome shotgun (WGS) entry which is preliminary data.</text>
</comment>
<dbReference type="SUPFAM" id="SSF57180">
    <property type="entry name" value="Cellulose-binding domain"/>
    <property type="match status" value="1"/>
</dbReference>
<feature type="signal peptide" evidence="2">
    <location>
        <begin position="1"/>
        <end position="22"/>
    </location>
</feature>
<dbReference type="PROSITE" id="PS51164">
    <property type="entry name" value="CBM1_2"/>
    <property type="match status" value="1"/>
</dbReference>
<accession>A0AAD6WV10</accession>
<proteinExistence type="predicted"/>
<protein>
    <submittedName>
        <fullName evidence="4">Lipolytic enzyme</fullName>
    </submittedName>
</protein>
<name>A0AAD6WV10_9AGAR</name>
<dbReference type="PANTHER" id="PTHR30383">
    <property type="entry name" value="THIOESTERASE 1/PROTEASE 1/LYSOPHOSPHOLIPASE L1"/>
    <property type="match status" value="1"/>
</dbReference>
<dbReference type="InterPro" id="IPR036514">
    <property type="entry name" value="SGNH_hydro_sf"/>
</dbReference>
<dbReference type="InterPro" id="IPR000254">
    <property type="entry name" value="CBD"/>
</dbReference>
<dbReference type="InterPro" id="IPR035971">
    <property type="entry name" value="CBD_sf"/>
</dbReference>
<dbReference type="PANTHER" id="PTHR30383:SF5">
    <property type="entry name" value="SGNH HYDROLASE-TYPE ESTERASE DOMAIN-CONTAINING PROTEIN"/>
    <property type="match status" value="1"/>
</dbReference>
<dbReference type="GO" id="GO:0030248">
    <property type="term" value="F:cellulose binding"/>
    <property type="evidence" value="ECO:0007669"/>
    <property type="project" value="InterPro"/>
</dbReference>
<evidence type="ECO:0000259" key="3">
    <source>
        <dbReference type="PROSITE" id="PS51164"/>
    </source>
</evidence>
<dbReference type="InterPro" id="IPR013830">
    <property type="entry name" value="SGNH_hydro"/>
</dbReference>
<evidence type="ECO:0000313" key="5">
    <source>
        <dbReference type="Proteomes" id="UP001218188"/>
    </source>
</evidence>
<evidence type="ECO:0000256" key="1">
    <source>
        <dbReference type="ARBA" id="ARBA00022729"/>
    </source>
</evidence>
<dbReference type="GO" id="GO:0005975">
    <property type="term" value="P:carbohydrate metabolic process"/>
    <property type="evidence" value="ECO:0007669"/>
    <property type="project" value="InterPro"/>
</dbReference>
<feature type="chain" id="PRO_5042213305" evidence="2">
    <location>
        <begin position="23"/>
        <end position="325"/>
    </location>
</feature>
<keyword evidence="5" id="KW-1185">Reference proteome</keyword>